<dbReference type="InterPro" id="IPR012337">
    <property type="entry name" value="RNaseH-like_sf"/>
</dbReference>
<evidence type="ECO:0000313" key="1">
    <source>
        <dbReference type="EMBL" id="BCO34947.1"/>
    </source>
</evidence>
<sequence length="113" mass="12958">MPDLLDRDFSATAPNRKWVVDLTGIVTLEGLLWLASVRDAFSTKVVGWDSGLRATIELVVSALDYVIWLRDVRDGQLVHHSDKGCQYTSIRFTRTAARRWHRTPRWGCRGFVQ</sequence>
<dbReference type="GO" id="GO:0003676">
    <property type="term" value="F:nucleic acid binding"/>
    <property type="evidence" value="ECO:0007669"/>
    <property type="project" value="InterPro"/>
</dbReference>
<organism evidence="1 2">
    <name type="scientific">Mycobacterium heckeshornense</name>
    <dbReference type="NCBI Taxonomy" id="110505"/>
    <lineage>
        <taxon>Bacteria</taxon>
        <taxon>Bacillati</taxon>
        <taxon>Actinomycetota</taxon>
        <taxon>Actinomycetes</taxon>
        <taxon>Mycobacteriales</taxon>
        <taxon>Mycobacteriaceae</taxon>
        <taxon>Mycobacterium</taxon>
    </lineage>
</organism>
<dbReference type="InterPro" id="IPR050900">
    <property type="entry name" value="Transposase_IS3/IS150/IS904"/>
</dbReference>
<dbReference type="SUPFAM" id="SSF53098">
    <property type="entry name" value="Ribonuclease H-like"/>
    <property type="match status" value="1"/>
</dbReference>
<reference evidence="1 2" key="1">
    <citation type="submission" date="2020-12" db="EMBL/GenBank/DDBJ databases">
        <title>Complete genome sequence of Mycobacterium heckeshornense JCM 15655T, closely related to a pathogenic non-tuberculous mycobacterial species Mycobacterium xenopi.</title>
        <authorList>
            <person name="Yoshida M."/>
            <person name="Fukano H."/>
            <person name="Asakura T."/>
            <person name="Suzuki M."/>
            <person name="Hoshino Y."/>
        </authorList>
    </citation>
    <scope>NUCLEOTIDE SEQUENCE [LARGE SCALE GENOMIC DNA]</scope>
    <source>
        <strain evidence="1 2">JCM 15655</strain>
    </source>
</reference>
<protein>
    <submittedName>
        <fullName evidence="1">Uncharacterized protein</fullName>
    </submittedName>
</protein>
<keyword evidence="2" id="KW-1185">Reference proteome</keyword>
<dbReference type="GO" id="GO:0015074">
    <property type="term" value="P:DNA integration"/>
    <property type="evidence" value="ECO:0007669"/>
    <property type="project" value="InterPro"/>
</dbReference>
<dbReference type="AlphaFoldDB" id="A0A2G8B621"/>
<dbReference type="PROSITE" id="PS50994">
    <property type="entry name" value="INTEGRASE"/>
    <property type="match status" value="1"/>
</dbReference>
<dbReference type="Gene3D" id="3.30.420.10">
    <property type="entry name" value="Ribonuclease H-like superfamily/Ribonuclease H"/>
    <property type="match status" value="1"/>
</dbReference>
<dbReference type="OrthoDB" id="4469055at2"/>
<dbReference type="InterPro" id="IPR001584">
    <property type="entry name" value="Integrase_cat-core"/>
</dbReference>
<evidence type="ECO:0000313" key="2">
    <source>
        <dbReference type="Proteomes" id="UP000595446"/>
    </source>
</evidence>
<dbReference type="Proteomes" id="UP000595446">
    <property type="component" value="Chromosome"/>
</dbReference>
<dbReference type="InterPro" id="IPR036397">
    <property type="entry name" value="RNaseH_sf"/>
</dbReference>
<gene>
    <name evidence="1" type="ORF">MHEC_13800</name>
</gene>
<dbReference type="PANTHER" id="PTHR46889">
    <property type="entry name" value="TRANSPOSASE INSF FOR INSERTION SEQUENCE IS3B-RELATED"/>
    <property type="match status" value="1"/>
</dbReference>
<dbReference type="EMBL" id="AP024237">
    <property type="protein sequence ID" value="BCO34947.1"/>
    <property type="molecule type" value="Genomic_DNA"/>
</dbReference>
<name>A0A2G8B621_9MYCO</name>
<proteinExistence type="predicted"/>
<dbReference type="PANTHER" id="PTHR46889:SF4">
    <property type="entry name" value="TRANSPOSASE INSO FOR INSERTION SEQUENCE ELEMENT IS911B-RELATED"/>
    <property type="match status" value="1"/>
</dbReference>
<dbReference type="Pfam" id="PF00665">
    <property type="entry name" value="rve"/>
    <property type="match status" value="1"/>
</dbReference>
<accession>A0A2G8B621</accession>
<dbReference type="RefSeq" id="WP_053094073.1">
    <property type="nucleotide sequence ID" value="NZ_AP024237.1"/>
</dbReference>